<reference evidence="2" key="1">
    <citation type="journal article" date="2017" name="Nat. Microbiol.">
        <title>Global analysis of biosynthetic gene clusters reveals vast potential of secondary metabolite production in Penicillium species.</title>
        <authorList>
            <person name="Nielsen J.C."/>
            <person name="Grijseels S."/>
            <person name="Prigent S."/>
            <person name="Ji B."/>
            <person name="Dainat J."/>
            <person name="Nielsen K.F."/>
            <person name="Frisvad J.C."/>
            <person name="Workman M."/>
            <person name="Nielsen J."/>
        </authorList>
    </citation>
    <scope>NUCLEOTIDE SEQUENCE [LARGE SCALE GENOMIC DNA]</scope>
    <source>
        <strain evidence="2">IBT 29486</strain>
    </source>
</reference>
<protein>
    <submittedName>
        <fullName evidence="1">Uncharacterized protein</fullName>
    </submittedName>
</protein>
<evidence type="ECO:0000313" key="2">
    <source>
        <dbReference type="Proteomes" id="UP000191518"/>
    </source>
</evidence>
<keyword evidence="2" id="KW-1185">Reference proteome</keyword>
<gene>
    <name evidence="1" type="ORF">PENVUL_c004G08559</name>
</gene>
<proteinExistence type="predicted"/>
<comment type="caution">
    <text evidence="1">The sequence shown here is derived from an EMBL/GenBank/DDBJ whole genome shotgun (WGS) entry which is preliminary data.</text>
</comment>
<dbReference type="OrthoDB" id="3478523at2759"/>
<evidence type="ECO:0000313" key="1">
    <source>
        <dbReference type="EMBL" id="OQE10496.1"/>
    </source>
</evidence>
<organism evidence="1 2">
    <name type="scientific">Penicillium vulpinum</name>
    <dbReference type="NCBI Taxonomy" id="29845"/>
    <lineage>
        <taxon>Eukaryota</taxon>
        <taxon>Fungi</taxon>
        <taxon>Dikarya</taxon>
        <taxon>Ascomycota</taxon>
        <taxon>Pezizomycotina</taxon>
        <taxon>Eurotiomycetes</taxon>
        <taxon>Eurotiomycetidae</taxon>
        <taxon>Eurotiales</taxon>
        <taxon>Aspergillaceae</taxon>
        <taxon>Penicillium</taxon>
    </lineage>
</organism>
<accession>A0A1V6S9E6</accession>
<dbReference type="AlphaFoldDB" id="A0A1V6S9E6"/>
<sequence>MENRKTPISSIVRNIAVLPTELTHQIIDDLRVWDVLKLLCYDDDQVDTRIMSHPICRSMFGADPETLAKWKFAAHLYKDIFMAVGKAFVQQYCVGKNYLGTLIHWIRPHEYKAISNQMKVHIHDELNIHWCKTDLTRFGSPNYSNGFEYGTLKTFDSFEELQNCWDDIQKAKANLFQLGASQLRWTADMLEANSDILKRTLDPTQEKRPNTAHIVSRLRGVAGEILRAPIQKFIFSEYFRYDFLGVIPFDSALKQLLHMMQKHGIVEDGRVVARNTITADAASHPSSIISSFTIVIEGMPRFYIAPPEAAEQNAKLAWRNAANEDGDLLRTVNTPCSEPFAANEGVSLEGPYFIAFKYGDNRGFSRPKPLYLHPHNAIEKEWLVSFVEVYRYLENLDA</sequence>
<dbReference type="Proteomes" id="UP000191518">
    <property type="component" value="Unassembled WGS sequence"/>
</dbReference>
<dbReference type="EMBL" id="MDYP01000004">
    <property type="protein sequence ID" value="OQE10496.1"/>
    <property type="molecule type" value="Genomic_DNA"/>
</dbReference>
<name>A0A1V6S9E6_9EURO</name>